<dbReference type="Pfam" id="PF19044">
    <property type="entry name" value="P-loop_TraG"/>
    <property type="match status" value="1"/>
</dbReference>
<dbReference type="PANTHER" id="PTHR30121:SF6">
    <property type="entry name" value="SLR6007 PROTEIN"/>
    <property type="match status" value="1"/>
</dbReference>
<dbReference type="InterPro" id="IPR043964">
    <property type="entry name" value="P-loop_TraG"/>
</dbReference>
<evidence type="ECO:0000313" key="5">
    <source>
        <dbReference type="Proteomes" id="UP000632659"/>
    </source>
</evidence>
<dbReference type="InterPro" id="IPR027417">
    <property type="entry name" value="P-loop_NTPase"/>
</dbReference>
<name>A0A8J6PGB2_9FIRM</name>
<evidence type="ECO:0000256" key="1">
    <source>
        <dbReference type="SAM" id="MobiDB-lite"/>
    </source>
</evidence>
<feature type="region of interest" description="Disordered" evidence="1">
    <location>
        <begin position="136"/>
        <end position="163"/>
    </location>
</feature>
<organism evidence="4 5">
    <name type="scientific">Massiliimalia timonensis</name>
    <dbReference type="NCBI Taxonomy" id="1987501"/>
    <lineage>
        <taxon>Bacteria</taxon>
        <taxon>Bacillati</taxon>
        <taxon>Bacillota</taxon>
        <taxon>Clostridia</taxon>
        <taxon>Eubacteriales</taxon>
        <taxon>Oscillospiraceae</taxon>
        <taxon>Massiliimalia</taxon>
    </lineage>
</organism>
<keyword evidence="2" id="KW-0812">Transmembrane</keyword>
<sequence length="996" mass="114508">MEHKDERSDIYYIPPNFIDSGTLMGGMFKIRNVIEAGTLAGILALPIFRIPVSLTARIIILCIVVMPAVIFALVGINGKCLSSYLFSWLRFLMNRRMIHELPKPVIIREEIEKTEGADRKTKEEIRELKRQLRKVKRENKRNRKMDKEESEKRKPSGKASHIPKKDMTIPNYLPIEKIDHGIIYTRDRRFVKIIEVTPVNFWLRNEREQRNIIYSFMSYLKISPVKIQFKAVTKRADVNQYLAGLETDMQQETDSYCKRLQEDYVELIRQIGSREAITRRFFMIFEYEPFMRSNRNREDEETEAVSFLRSAAQTARTYLFQCGNTVLTPENENEVTTEILYHLLNRKTEKPMSDKIMEVLGRYVAADKADQLNDIPISEFMTPNEIDFTHSKYIVIDGLYYTFLMIPSGGYNPKVYAGWMSVLVNAGEGIDVDIFVRREEKDRIISKLGQQLRINRSKIKDASDTNTDFDDLEGAIQAGYLLKRGLANNQDFYYINTLITITAESAEELEWRTHEMKKLMMSRDLECQNCQFEEEQAFLSALPLNMIDKRLFERSKRNVLTTGAASCYPFTSYEMCDDDGILYGVNKHNNSLVIVDNFDSRVYKNANIAILGTSGAGKSYTMQLLALRMRRKHIQVFIIAPLKGHEFRRACKNIGGQFVSISPSSKSCINIMEIRKSDTVNNDLIDGIEEEHSKLAAKIQELHIFFSLLIPDMTYEEKQLLDSALVKTYAAKGMNFHNRSLWSKEKQGEYKEMPILGDLYEVLVKNPETKRLANSLNWLVHGSAASFNQQTNVDLDNQYVVLDLSELTGSLMIIGMFIAILFVFGKSKEDRTKKKAIFIDELWRIIGSASNRQTAEYILEVFKTVRGYGGSAVCATQDLNDFFALEDGKYGKGIINACKTKIILNLEDEEAQRVQKILKLSDSETMAITHFERGNGLISTNNNNITVEFKSSQLEKELITTDRAELEQLALRKKVEIDSQNSSVRFNGKQEDDKAV</sequence>
<evidence type="ECO:0000259" key="3">
    <source>
        <dbReference type="SMART" id="SM00382"/>
    </source>
</evidence>
<proteinExistence type="predicted"/>
<gene>
    <name evidence="4" type="ORF">H8702_10000</name>
</gene>
<dbReference type="Proteomes" id="UP000632659">
    <property type="component" value="Unassembled WGS sequence"/>
</dbReference>
<keyword evidence="5" id="KW-1185">Reference proteome</keyword>
<comment type="caution">
    <text evidence="4">The sequence shown here is derived from an EMBL/GenBank/DDBJ whole genome shotgun (WGS) entry which is preliminary data.</text>
</comment>
<protein>
    <submittedName>
        <fullName evidence="4">DUF87 domain-containing protein</fullName>
    </submittedName>
</protein>
<dbReference type="Pfam" id="PF01935">
    <property type="entry name" value="DUF87"/>
    <property type="match status" value="1"/>
</dbReference>
<feature type="transmembrane region" description="Helical" evidence="2">
    <location>
        <begin position="807"/>
        <end position="825"/>
    </location>
</feature>
<keyword evidence="2" id="KW-0472">Membrane</keyword>
<dbReference type="PANTHER" id="PTHR30121">
    <property type="entry name" value="UNCHARACTERIZED PROTEIN YJGR-RELATED"/>
    <property type="match status" value="1"/>
</dbReference>
<dbReference type="EMBL" id="JACRTL010000005">
    <property type="protein sequence ID" value="MBC8611432.1"/>
    <property type="molecule type" value="Genomic_DNA"/>
</dbReference>
<dbReference type="InterPro" id="IPR003593">
    <property type="entry name" value="AAA+_ATPase"/>
</dbReference>
<feature type="transmembrane region" description="Helical" evidence="2">
    <location>
        <begin position="58"/>
        <end position="76"/>
    </location>
</feature>
<keyword evidence="2" id="KW-1133">Transmembrane helix</keyword>
<evidence type="ECO:0000256" key="2">
    <source>
        <dbReference type="SAM" id="Phobius"/>
    </source>
</evidence>
<feature type="compositionally biased region" description="Basic and acidic residues" evidence="1">
    <location>
        <begin position="145"/>
        <end position="154"/>
    </location>
</feature>
<dbReference type="AlphaFoldDB" id="A0A8J6PGB2"/>
<accession>A0A8J6PGB2</accession>
<dbReference type="RefSeq" id="WP_187536646.1">
    <property type="nucleotide sequence ID" value="NZ_JACRTL010000005.1"/>
</dbReference>
<dbReference type="InterPro" id="IPR051162">
    <property type="entry name" value="T4SS_component"/>
</dbReference>
<dbReference type="Gene3D" id="1.10.8.730">
    <property type="match status" value="1"/>
</dbReference>
<dbReference type="Gene3D" id="3.40.50.300">
    <property type="entry name" value="P-loop containing nucleotide triphosphate hydrolases"/>
    <property type="match status" value="1"/>
</dbReference>
<dbReference type="InterPro" id="IPR002789">
    <property type="entry name" value="HerA_central"/>
</dbReference>
<feature type="domain" description="AAA+ ATPase" evidence="3">
    <location>
        <begin position="604"/>
        <end position="909"/>
    </location>
</feature>
<evidence type="ECO:0000313" key="4">
    <source>
        <dbReference type="EMBL" id="MBC8611432.1"/>
    </source>
</evidence>
<dbReference type="SMART" id="SM00382">
    <property type="entry name" value="AAA"/>
    <property type="match status" value="1"/>
</dbReference>
<dbReference type="SUPFAM" id="SSF52540">
    <property type="entry name" value="P-loop containing nucleoside triphosphate hydrolases"/>
    <property type="match status" value="1"/>
</dbReference>
<dbReference type="CDD" id="cd01127">
    <property type="entry name" value="TrwB_TraG_TraD_VirD4"/>
    <property type="match status" value="1"/>
</dbReference>
<reference evidence="4" key="1">
    <citation type="submission" date="2020-08" db="EMBL/GenBank/DDBJ databases">
        <title>Genome public.</title>
        <authorList>
            <person name="Liu C."/>
            <person name="Sun Q."/>
        </authorList>
    </citation>
    <scope>NUCLEOTIDE SEQUENCE</scope>
    <source>
        <strain evidence="4">NSJ-15</strain>
    </source>
</reference>